<dbReference type="KEGG" id="saga:M5M_01610"/>
<dbReference type="InterPro" id="IPR029069">
    <property type="entry name" value="HotDog_dom_sf"/>
</dbReference>
<dbReference type="STRING" id="1117647.M5M_01610"/>
<dbReference type="SUPFAM" id="SSF54637">
    <property type="entry name" value="Thioesterase/thiol ester dehydrase-isomerase"/>
    <property type="match status" value="1"/>
</dbReference>
<protein>
    <submittedName>
        <fullName evidence="3">Thioesterase superfamily protein</fullName>
    </submittedName>
</protein>
<dbReference type="NCBIfam" id="TIGR00369">
    <property type="entry name" value="unchar_dom_1"/>
    <property type="match status" value="1"/>
</dbReference>
<keyword evidence="4" id="KW-1185">Reference proteome</keyword>
<dbReference type="RefSeq" id="WP_015045722.1">
    <property type="nucleotide sequence ID" value="NC_018868.3"/>
</dbReference>
<evidence type="ECO:0000259" key="2">
    <source>
        <dbReference type="Pfam" id="PF03061"/>
    </source>
</evidence>
<dbReference type="GO" id="GO:0005829">
    <property type="term" value="C:cytosol"/>
    <property type="evidence" value="ECO:0007669"/>
    <property type="project" value="TreeGrafter"/>
</dbReference>
<evidence type="ECO:0000313" key="3">
    <source>
        <dbReference type="EMBL" id="AFU97549.1"/>
    </source>
</evidence>
<keyword evidence="1" id="KW-0378">Hydrolase</keyword>
<dbReference type="AlphaFoldDB" id="K4KEQ9"/>
<dbReference type="InterPro" id="IPR003736">
    <property type="entry name" value="PAAI_dom"/>
</dbReference>
<organism evidence="3 4">
    <name type="scientific">Simiduia agarivorans (strain DSM 21679 / JCM 13881 / BCRC 17597 / SA1)</name>
    <dbReference type="NCBI Taxonomy" id="1117647"/>
    <lineage>
        <taxon>Bacteria</taxon>
        <taxon>Pseudomonadati</taxon>
        <taxon>Pseudomonadota</taxon>
        <taxon>Gammaproteobacteria</taxon>
        <taxon>Cellvibrionales</taxon>
        <taxon>Cellvibrionaceae</taxon>
        <taxon>Simiduia</taxon>
    </lineage>
</organism>
<dbReference type="Gene3D" id="3.10.129.10">
    <property type="entry name" value="Hotdog Thioesterase"/>
    <property type="match status" value="1"/>
</dbReference>
<evidence type="ECO:0000313" key="4">
    <source>
        <dbReference type="Proteomes" id="UP000000466"/>
    </source>
</evidence>
<dbReference type="eggNOG" id="COG2050">
    <property type="taxonomic scope" value="Bacteria"/>
</dbReference>
<gene>
    <name evidence="3" type="ordered locus">M5M_01610</name>
</gene>
<dbReference type="PANTHER" id="PTHR43240">
    <property type="entry name" value="1,4-DIHYDROXY-2-NAPHTHOYL-COA THIOESTERASE 1"/>
    <property type="match status" value="1"/>
</dbReference>
<reference evidence="3 4" key="1">
    <citation type="journal article" date="2013" name="Genome Announc.">
        <title>Complete genome sequence of Simiduia agarivorans SA1(T), a marine bacterium able to degrade a variety of polysaccharides.</title>
        <authorList>
            <person name="Lin S.Y."/>
            <person name="Shieh W.Y."/>
            <person name="Chen J.S."/>
            <person name="Tang S.L."/>
        </authorList>
    </citation>
    <scope>NUCLEOTIDE SEQUENCE [LARGE SCALE GENOMIC DNA]</scope>
    <source>
        <strain evidence="4">DSM 21679 / JCM 13881 / BCRC 17597 / SA1</strain>
    </source>
</reference>
<sequence>MVRFTPEDGRRLFDLMLTANPGDHFHQLGMALEDVGATTCRISLPWAEHLIGNPDTGVVHGGVLTTMLDTCCGFAAVMAAGLGELCPTMDLRIDYMGAATPGEPLIAEGEAYRVTQHVVFTRGTVYQSDPNRPVAHCVGNFSRLDPALAGPMAQQIAALLGKTEAGA</sequence>
<proteinExistence type="predicted"/>
<dbReference type="EMBL" id="CP003746">
    <property type="protein sequence ID" value="AFU97549.1"/>
    <property type="molecule type" value="Genomic_DNA"/>
</dbReference>
<dbReference type="Pfam" id="PF03061">
    <property type="entry name" value="4HBT"/>
    <property type="match status" value="1"/>
</dbReference>
<feature type="domain" description="Thioesterase" evidence="2">
    <location>
        <begin position="57"/>
        <end position="131"/>
    </location>
</feature>
<dbReference type="CDD" id="cd03443">
    <property type="entry name" value="PaaI_thioesterase"/>
    <property type="match status" value="1"/>
</dbReference>
<evidence type="ECO:0000256" key="1">
    <source>
        <dbReference type="ARBA" id="ARBA00022801"/>
    </source>
</evidence>
<dbReference type="Proteomes" id="UP000000466">
    <property type="component" value="Chromosome"/>
</dbReference>
<dbReference type="HOGENOM" id="CLU_089876_7_0_6"/>
<dbReference type="PANTHER" id="PTHR43240:SF7">
    <property type="entry name" value="BLR7284 PROTEIN"/>
    <property type="match status" value="1"/>
</dbReference>
<dbReference type="GO" id="GO:0061522">
    <property type="term" value="F:1,4-dihydroxy-2-naphthoyl-CoA thioesterase activity"/>
    <property type="evidence" value="ECO:0007669"/>
    <property type="project" value="TreeGrafter"/>
</dbReference>
<dbReference type="OrthoDB" id="9813158at2"/>
<dbReference type="InterPro" id="IPR006683">
    <property type="entry name" value="Thioestr_dom"/>
</dbReference>
<name>K4KEQ9_SIMAS</name>
<accession>K4KEQ9</accession>